<evidence type="ECO:0000259" key="1">
    <source>
        <dbReference type="Pfam" id="PF06452"/>
    </source>
</evidence>
<dbReference type="InterPro" id="IPR010502">
    <property type="entry name" value="Carb-bd_dom_fam9"/>
</dbReference>
<comment type="caution">
    <text evidence="2">The sequence shown here is derived from an EMBL/GenBank/DDBJ whole genome shotgun (WGS) entry which is preliminary data.</text>
</comment>
<name>A0ABP3UGK3_9FLAO</name>
<dbReference type="SUPFAM" id="SSF49344">
    <property type="entry name" value="CBD9-like"/>
    <property type="match status" value="1"/>
</dbReference>
<protein>
    <recommendedName>
        <fullName evidence="1">Carbohydrate-binding domain-containing protein</fullName>
    </recommendedName>
</protein>
<dbReference type="CDD" id="cd00241">
    <property type="entry name" value="DOMON_like"/>
    <property type="match status" value="1"/>
</dbReference>
<feature type="domain" description="Carbohydrate-binding" evidence="1">
    <location>
        <begin position="82"/>
        <end position="286"/>
    </location>
</feature>
<dbReference type="Pfam" id="PF06452">
    <property type="entry name" value="CBM9_1"/>
    <property type="match status" value="1"/>
</dbReference>
<evidence type="ECO:0000313" key="3">
    <source>
        <dbReference type="Proteomes" id="UP001501758"/>
    </source>
</evidence>
<dbReference type="EMBL" id="BAAAGE010000004">
    <property type="protein sequence ID" value="GAA0729466.1"/>
    <property type="molecule type" value="Genomic_DNA"/>
</dbReference>
<organism evidence="2 3">
    <name type="scientific">Aquimarina litoralis</name>
    <dbReference type="NCBI Taxonomy" id="584605"/>
    <lineage>
        <taxon>Bacteria</taxon>
        <taxon>Pseudomonadati</taxon>
        <taxon>Bacteroidota</taxon>
        <taxon>Flavobacteriia</taxon>
        <taxon>Flavobacteriales</taxon>
        <taxon>Flavobacteriaceae</taxon>
        <taxon>Aquimarina</taxon>
    </lineage>
</organism>
<sequence>MNVFNIFPILLSLNSITINNNLVKKIVFLLSLILIISCKKKENNNSDKTIADSTEQPAEIAKKEKKDHQLRNIKKAEITPTIDGDMNDPIWNETKWYPMDQNWIGEFPDVNDFFGRYKMTWTPEALYILVEIKDDVLYDQYKDPLKLWWDDDCVEIFIDADNSGGEHQYNNNAFAYHVALDGNVVDLDASKKPLLYNNHVKMKRKTDGDVTVWEFEMIVFDDTYEEGKANDPVVLSKDQKLGFAIAYNDNDASKERENFMGSVFVPGEDKNQGWINADIFGTIVLVE</sequence>
<reference evidence="3" key="1">
    <citation type="journal article" date="2019" name="Int. J. Syst. Evol. Microbiol.">
        <title>The Global Catalogue of Microorganisms (GCM) 10K type strain sequencing project: providing services to taxonomists for standard genome sequencing and annotation.</title>
        <authorList>
            <consortium name="The Broad Institute Genomics Platform"/>
            <consortium name="The Broad Institute Genome Sequencing Center for Infectious Disease"/>
            <person name="Wu L."/>
            <person name="Ma J."/>
        </authorList>
    </citation>
    <scope>NUCLEOTIDE SEQUENCE [LARGE SCALE GENOMIC DNA]</scope>
    <source>
        <strain evidence="3">JCM 15974</strain>
    </source>
</reference>
<dbReference type="Proteomes" id="UP001501758">
    <property type="component" value="Unassembled WGS sequence"/>
</dbReference>
<dbReference type="Gene3D" id="2.60.40.1190">
    <property type="match status" value="1"/>
</dbReference>
<gene>
    <name evidence="2" type="ORF">GCM10009430_39660</name>
</gene>
<proteinExistence type="predicted"/>
<evidence type="ECO:0000313" key="2">
    <source>
        <dbReference type="EMBL" id="GAA0729466.1"/>
    </source>
</evidence>
<accession>A0ABP3UGK3</accession>
<keyword evidence="3" id="KW-1185">Reference proteome</keyword>